<dbReference type="PANTHER" id="PTHR43744">
    <property type="entry name" value="ABC TRANSPORTER PERMEASE PROTEIN MG189-RELATED-RELATED"/>
    <property type="match status" value="1"/>
</dbReference>
<evidence type="ECO:0000313" key="10">
    <source>
        <dbReference type="Proteomes" id="UP000657006"/>
    </source>
</evidence>
<evidence type="ECO:0000256" key="4">
    <source>
        <dbReference type="ARBA" id="ARBA00022692"/>
    </source>
</evidence>
<evidence type="ECO:0000256" key="2">
    <source>
        <dbReference type="ARBA" id="ARBA00022448"/>
    </source>
</evidence>
<feature type="domain" description="ABC transmembrane type-1" evidence="8">
    <location>
        <begin position="80"/>
        <end position="284"/>
    </location>
</feature>
<keyword evidence="2 7" id="KW-0813">Transport</keyword>
<dbReference type="GO" id="GO:0005886">
    <property type="term" value="C:plasma membrane"/>
    <property type="evidence" value="ECO:0007669"/>
    <property type="project" value="UniProtKB-SubCell"/>
</dbReference>
<keyword evidence="10" id="KW-1185">Reference proteome</keyword>
<accession>A0A926I1L0</accession>
<gene>
    <name evidence="9" type="ORF">H8730_08375</name>
</gene>
<comment type="caution">
    <text evidence="9">The sequence shown here is derived from an EMBL/GenBank/DDBJ whole genome shotgun (WGS) entry which is preliminary data.</text>
</comment>
<dbReference type="Proteomes" id="UP000657006">
    <property type="component" value="Unassembled WGS sequence"/>
</dbReference>
<evidence type="ECO:0000256" key="6">
    <source>
        <dbReference type="ARBA" id="ARBA00023136"/>
    </source>
</evidence>
<name>A0A926I1L0_9FIRM</name>
<dbReference type="RefSeq" id="WP_177718132.1">
    <property type="nucleotide sequence ID" value="NZ_JACRSQ010000010.1"/>
</dbReference>
<dbReference type="PROSITE" id="PS50928">
    <property type="entry name" value="ABC_TM1"/>
    <property type="match status" value="1"/>
</dbReference>
<dbReference type="EMBL" id="JACRSQ010000010">
    <property type="protein sequence ID" value="MBC8543558.1"/>
    <property type="molecule type" value="Genomic_DNA"/>
</dbReference>
<keyword evidence="3" id="KW-1003">Cell membrane</keyword>
<dbReference type="InterPro" id="IPR035906">
    <property type="entry name" value="MetI-like_sf"/>
</dbReference>
<evidence type="ECO:0000256" key="3">
    <source>
        <dbReference type="ARBA" id="ARBA00022475"/>
    </source>
</evidence>
<evidence type="ECO:0000313" key="9">
    <source>
        <dbReference type="EMBL" id="MBC8543558.1"/>
    </source>
</evidence>
<feature type="transmembrane region" description="Helical" evidence="7">
    <location>
        <begin position="188"/>
        <end position="210"/>
    </location>
</feature>
<evidence type="ECO:0000256" key="5">
    <source>
        <dbReference type="ARBA" id="ARBA00022989"/>
    </source>
</evidence>
<feature type="transmembrane region" description="Helical" evidence="7">
    <location>
        <begin position="117"/>
        <end position="137"/>
    </location>
</feature>
<evidence type="ECO:0000256" key="1">
    <source>
        <dbReference type="ARBA" id="ARBA00004651"/>
    </source>
</evidence>
<feature type="transmembrane region" description="Helical" evidence="7">
    <location>
        <begin position="84"/>
        <end position="105"/>
    </location>
</feature>
<reference evidence="9" key="1">
    <citation type="submission" date="2020-08" db="EMBL/GenBank/DDBJ databases">
        <title>Genome public.</title>
        <authorList>
            <person name="Liu C."/>
            <person name="Sun Q."/>
        </authorList>
    </citation>
    <scope>NUCLEOTIDE SEQUENCE</scope>
    <source>
        <strain evidence="9">NSJ-32</strain>
    </source>
</reference>
<dbReference type="InterPro" id="IPR000515">
    <property type="entry name" value="MetI-like"/>
</dbReference>
<feature type="transmembrane region" description="Helical" evidence="7">
    <location>
        <begin position="21"/>
        <end position="40"/>
    </location>
</feature>
<dbReference type="PANTHER" id="PTHR43744:SF9">
    <property type="entry name" value="POLYGALACTURONAN_RHAMNOGALACTURONAN TRANSPORT SYSTEM PERMEASE PROTEIN YTCP"/>
    <property type="match status" value="1"/>
</dbReference>
<proteinExistence type="inferred from homology"/>
<evidence type="ECO:0000259" key="8">
    <source>
        <dbReference type="PROSITE" id="PS50928"/>
    </source>
</evidence>
<feature type="transmembrane region" description="Helical" evidence="7">
    <location>
        <begin position="267"/>
        <end position="287"/>
    </location>
</feature>
<dbReference type="Pfam" id="PF00528">
    <property type="entry name" value="BPD_transp_1"/>
    <property type="match status" value="1"/>
</dbReference>
<protein>
    <submittedName>
        <fullName evidence="9">Carbohydrate ABC transporter permease</fullName>
    </submittedName>
</protein>
<dbReference type="GO" id="GO:0055085">
    <property type="term" value="P:transmembrane transport"/>
    <property type="evidence" value="ECO:0007669"/>
    <property type="project" value="InterPro"/>
</dbReference>
<organism evidence="9 10">
    <name type="scientific">Bianquea renquensis</name>
    <dbReference type="NCBI Taxonomy" id="2763661"/>
    <lineage>
        <taxon>Bacteria</taxon>
        <taxon>Bacillati</taxon>
        <taxon>Bacillota</taxon>
        <taxon>Clostridia</taxon>
        <taxon>Eubacteriales</taxon>
        <taxon>Bianqueaceae</taxon>
        <taxon>Bianquea</taxon>
    </lineage>
</organism>
<comment type="similarity">
    <text evidence="7">Belongs to the binding-protein-dependent transport system permease family.</text>
</comment>
<dbReference type="Gene3D" id="1.10.3720.10">
    <property type="entry name" value="MetI-like"/>
    <property type="match status" value="1"/>
</dbReference>
<evidence type="ECO:0000256" key="7">
    <source>
        <dbReference type="RuleBase" id="RU363032"/>
    </source>
</evidence>
<keyword evidence="5 7" id="KW-1133">Transmembrane helix</keyword>
<dbReference type="SUPFAM" id="SSF161098">
    <property type="entry name" value="MetI-like"/>
    <property type="match status" value="1"/>
</dbReference>
<comment type="subcellular location">
    <subcellularLocation>
        <location evidence="1 7">Cell membrane</location>
        <topology evidence="1 7">Multi-pass membrane protein</topology>
    </subcellularLocation>
</comment>
<sequence>MLIRSRHRETSAEVAFNLFNRIFLFLLSLIFLYPFWYVVICSISSPSALRGSVGIILWPKEITWAGYRVCFNNPNIWMGYKNTFLYVLMGTSISMVLTTLGGYALSRPNLMLKKPVMILITITMFFGGGLVPTYMLIRNLGMINTRWAIVLPGALSTYNMIVMRTSFQGIPVGMIESAKIDGANDFRILWSIVLPTSKALLAVIALFYGVGMWNSWFSASIYLQDRELFPLQIILQEIIIKNSPISAATVGGALDNMNQDDYYTRTLLQYSTIIVSSLPIILLYPFLQKYFVKGVMIGSIKG</sequence>
<dbReference type="CDD" id="cd06261">
    <property type="entry name" value="TM_PBP2"/>
    <property type="match status" value="1"/>
</dbReference>
<keyword evidence="4 7" id="KW-0812">Transmembrane</keyword>
<keyword evidence="6 7" id="KW-0472">Membrane</keyword>
<dbReference type="AlphaFoldDB" id="A0A926I1L0"/>